<keyword evidence="4" id="KW-0574">Periplasm</keyword>
<dbReference type="GO" id="GO:0019808">
    <property type="term" value="F:polyamine binding"/>
    <property type="evidence" value="ECO:0007669"/>
    <property type="project" value="InterPro"/>
</dbReference>
<evidence type="ECO:0000256" key="4">
    <source>
        <dbReference type="ARBA" id="ARBA00022764"/>
    </source>
</evidence>
<sequence>MPNPFLKRFVLLSLLCGLFLGGCNETDLVGELDGEDWSEGLNLPEADFTPAERLEVVTWTDYIPDDVFALFEKTYGTRVEPTLVGSNEDMLERFEKKPGRFDVLTASDYMVAVMIGKGLLHGIDHAHFSNVQSLDEDMLRVWYDRGLRHSIPLFRISLGVAFNIKYVSGIPRSWDYLHEQVRNEYLAFRFGIVGEMRFAMGMALILDGHSPNSRDPAEIAAAGDRLVHAVEHYGMTLFGADAGDRALADNDVLLALTWNGLGAEVLKKNTDIRFLLPEGQVLVAYDNLVIAAESRRVRTAELFIDFLLTPQVMAHVTNYNHFPNSNSLSMPFVEPIVRNGPGYLLPDEENRQFLQDVGESIRYYEAAWKRVLEADPLPSLVKLPLPRDGFFRGGTAPIDFAKDLKRQEGLSGAGCDP</sequence>
<dbReference type="Proteomes" id="UP000019460">
    <property type="component" value="Unassembled WGS sequence"/>
</dbReference>
<dbReference type="EMBL" id="AONC01000111">
    <property type="protein sequence ID" value="EXJ11069.1"/>
    <property type="molecule type" value="Genomic_DNA"/>
</dbReference>
<protein>
    <recommendedName>
        <fullName evidence="7">Putrescine-binding periplasmic protein</fullName>
    </recommendedName>
</protein>
<dbReference type="InterPro" id="IPR006059">
    <property type="entry name" value="SBP"/>
</dbReference>
<dbReference type="PANTHER" id="PTHR30222:SF17">
    <property type="entry name" value="SPERMIDINE_PUTRESCINE-BINDING PERIPLASMIC PROTEIN"/>
    <property type="match status" value="1"/>
</dbReference>
<dbReference type="eggNOG" id="COG0687">
    <property type="taxonomic scope" value="Bacteria"/>
</dbReference>
<evidence type="ECO:0000313" key="5">
    <source>
        <dbReference type="EMBL" id="EXJ11069.1"/>
    </source>
</evidence>
<reference evidence="5 6" key="1">
    <citation type="submission" date="2012-11" db="EMBL/GenBank/DDBJ databases">
        <title>Genome assembly of Thiorhodococcus sp. AK35.</title>
        <authorList>
            <person name="Nupur N."/>
            <person name="Khatri I."/>
            <person name="Subramanian S."/>
            <person name="Pinnaka A."/>
        </authorList>
    </citation>
    <scope>NUCLEOTIDE SEQUENCE [LARGE SCALE GENOMIC DNA]</scope>
    <source>
        <strain evidence="5 6">AK35</strain>
    </source>
</reference>
<evidence type="ECO:0000256" key="1">
    <source>
        <dbReference type="ARBA" id="ARBA00004418"/>
    </source>
</evidence>
<evidence type="ECO:0000256" key="3">
    <source>
        <dbReference type="ARBA" id="ARBA00022729"/>
    </source>
</evidence>
<dbReference type="Pfam" id="PF13416">
    <property type="entry name" value="SBP_bac_8"/>
    <property type="match status" value="1"/>
</dbReference>
<keyword evidence="6" id="KW-1185">Reference proteome</keyword>
<dbReference type="OrthoDB" id="9769319at2"/>
<comment type="subcellular location">
    <subcellularLocation>
        <location evidence="1">Periplasm</location>
    </subcellularLocation>
</comment>
<dbReference type="PROSITE" id="PS51257">
    <property type="entry name" value="PROKAR_LIPOPROTEIN"/>
    <property type="match status" value="1"/>
</dbReference>
<dbReference type="PANTHER" id="PTHR30222">
    <property type="entry name" value="SPERMIDINE/PUTRESCINE-BINDING PERIPLASMIC PROTEIN"/>
    <property type="match status" value="1"/>
</dbReference>
<dbReference type="Gene3D" id="3.40.190.10">
    <property type="entry name" value="Periplasmic binding protein-like II"/>
    <property type="match status" value="2"/>
</dbReference>
<keyword evidence="2" id="KW-0813">Transport</keyword>
<dbReference type="GO" id="GO:0042597">
    <property type="term" value="C:periplasmic space"/>
    <property type="evidence" value="ECO:0007669"/>
    <property type="project" value="UniProtKB-SubCell"/>
</dbReference>
<accession>W9UVF7</accession>
<evidence type="ECO:0000256" key="2">
    <source>
        <dbReference type="ARBA" id="ARBA00022448"/>
    </source>
</evidence>
<dbReference type="STRING" id="1249627.D779_0240"/>
<dbReference type="CDD" id="cd13590">
    <property type="entry name" value="PBP2_PotD_PotF_like"/>
    <property type="match status" value="1"/>
</dbReference>
<dbReference type="AlphaFoldDB" id="W9UVF7"/>
<dbReference type="GO" id="GO:0015846">
    <property type="term" value="P:polyamine transport"/>
    <property type="evidence" value="ECO:0007669"/>
    <property type="project" value="InterPro"/>
</dbReference>
<evidence type="ECO:0008006" key="7">
    <source>
        <dbReference type="Google" id="ProtNLM"/>
    </source>
</evidence>
<gene>
    <name evidence="5" type="ORF">D779_0240</name>
</gene>
<keyword evidence="3" id="KW-0732">Signal</keyword>
<name>W9UVF7_9GAMM</name>
<dbReference type="PRINTS" id="PR00909">
    <property type="entry name" value="SPERMDNBNDNG"/>
</dbReference>
<dbReference type="InterPro" id="IPR001188">
    <property type="entry name" value="Sperm_putr-bd"/>
</dbReference>
<comment type="caution">
    <text evidence="5">The sequence shown here is derived from an EMBL/GenBank/DDBJ whole genome shotgun (WGS) entry which is preliminary data.</text>
</comment>
<dbReference type="RefSeq" id="WP_043758317.1">
    <property type="nucleotide sequence ID" value="NZ_AONC01000111.1"/>
</dbReference>
<organism evidence="5 6">
    <name type="scientific">Imhoffiella purpurea</name>
    <dbReference type="NCBI Taxonomy" id="1249627"/>
    <lineage>
        <taxon>Bacteria</taxon>
        <taxon>Pseudomonadati</taxon>
        <taxon>Pseudomonadota</taxon>
        <taxon>Gammaproteobacteria</taxon>
        <taxon>Chromatiales</taxon>
        <taxon>Chromatiaceae</taxon>
        <taxon>Imhoffiella</taxon>
    </lineage>
</organism>
<proteinExistence type="predicted"/>
<dbReference type="SUPFAM" id="SSF53850">
    <property type="entry name" value="Periplasmic binding protein-like II"/>
    <property type="match status" value="1"/>
</dbReference>
<evidence type="ECO:0000313" key="6">
    <source>
        <dbReference type="Proteomes" id="UP000019460"/>
    </source>
</evidence>